<sequence>MAKRLNKPNKDIETEKKILNIRKDNPNYGYRRITAMLKNQD</sequence>
<proteinExistence type="predicted"/>
<comment type="caution">
    <text evidence="2">The sequence shown here is derived from an EMBL/GenBank/DDBJ whole genome shotgun (WGS) entry which is preliminary data.</text>
</comment>
<evidence type="ECO:0000313" key="2">
    <source>
        <dbReference type="EMBL" id="EEI82851.1"/>
    </source>
</evidence>
<reference evidence="2 3" key="1">
    <citation type="submission" date="2009-01" db="EMBL/GenBank/DDBJ databases">
        <authorList>
            <person name="Qin X."/>
            <person name="Bachman B."/>
            <person name="Battles P."/>
            <person name="Bell A."/>
            <person name="Bess C."/>
            <person name="Bickham C."/>
            <person name="Chaboub L."/>
            <person name="Chen D."/>
            <person name="Coyle M."/>
            <person name="Deiros D.R."/>
            <person name="Dinh H."/>
            <person name="Forbes L."/>
            <person name="Fowler G."/>
            <person name="Francisco L."/>
            <person name="Fu Q."/>
            <person name="Gubbala S."/>
            <person name="Hale W."/>
            <person name="Han Y."/>
            <person name="Hemphill L."/>
            <person name="Highlander S.K."/>
            <person name="Hirani K."/>
            <person name="Hogues M."/>
            <person name="Jackson L."/>
            <person name="Jakkamsetti A."/>
            <person name="Javaid M."/>
            <person name="Jiang H."/>
            <person name="Korchina V."/>
            <person name="Kovar C."/>
            <person name="Lara F."/>
            <person name="Lee S."/>
            <person name="Mata R."/>
            <person name="Mathew T."/>
            <person name="Moen C."/>
            <person name="Morales K."/>
            <person name="Munidasa M."/>
            <person name="Nazareth L."/>
            <person name="Ngo R."/>
            <person name="Nguyen L."/>
            <person name="Okwuonu G."/>
            <person name="Ongeri F."/>
            <person name="Patil S."/>
            <person name="Petrosino J."/>
            <person name="Pham C."/>
            <person name="Pham P."/>
            <person name="Pu L.-L."/>
            <person name="Puazo M."/>
            <person name="Raj R."/>
            <person name="Reid J."/>
            <person name="Rouhana J."/>
            <person name="Saada N."/>
            <person name="Shang Y."/>
            <person name="Simmons D."/>
            <person name="Thornton R."/>
            <person name="Warren J."/>
            <person name="Weissenberger G."/>
            <person name="Zhang J."/>
            <person name="Zhang L."/>
            <person name="Zhou C."/>
            <person name="Zhu D."/>
            <person name="Muzny D."/>
            <person name="Worley K."/>
            <person name="Gibbs R."/>
        </authorList>
    </citation>
    <scope>NUCLEOTIDE SEQUENCE [LARGE SCALE GENOMIC DNA]</scope>
    <source>
        <strain evidence="2 3">ATCC 35098</strain>
    </source>
</reference>
<accession>C2CHS6</accession>
<evidence type="ECO:0000259" key="1">
    <source>
        <dbReference type="Pfam" id="PF13276"/>
    </source>
</evidence>
<dbReference type="eggNOG" id="COG2801">
    <property type="taxonomic scope" value="Bacteria"/>
</dbReference>
<gene>
    <name evidence="2" type="ORF">HMPREF0077_1036</name>
</gene>
<dbReference type="HOGENOM" id="CLU_3264878_0_0_9"/>
<name>C2CHS6_9FIRM</name>
<feature type="domain" description="HTH-like" evidence="1">
    <location>
        <begin position="11"/>
        <end position="40"/>
    </location>
</feature>
<organism evidence="2 3">
    <name type="scientific">Anaerococcus tetradius ATCC 35098</name>
    <dbReference type="NCBI Taxonomy" id="525255"/>
    <lineage>
        <taxon>Bacteria</taxon>
        <taxon>Bacillati</taxon>
        <taxon>Bacillota</taxon>
        <taxon>Tissierellia</taxon>
        <taxon>Tissierellales</taxon>
        <taxon>Peptoniphilaceae</taxon>
        <taxon>Anaerococcus</taxon>
    </lineage>
</organism>
<protein>
    <recommendedName>
        <fullName evidence="1">HTH-like domain-containing protein</fullName>
    </recommendedName>
</protein>
<evidence type="ECO:0000313" key="3">
    <source>
        <dbReference type="Proteomes" id="UP000003744"/>
    </source>
</evidence>
<dbReference type="Pfam" id="PF13276">
    <property type="entry name" value="HTH_21"/>
    <property type="match status" value="1"/>
</dbReference>
<dbReference type="AlphaFoldDB" id="C2CHS6"/>
<dbReference type="InterPro" id="IPR025948">
    <property type="entry name" value="HTH-like_dom"/>
</dbReference>
<dbReference type="EMBL" id="ACGC01000051">
    <property type="protein sequence ID" value="EEI82851.1"/>
    <property type="molecule type" value="Genomic_DNA"/>
</dbReference>
<dbReference type="Proteomes" id="UP000003744">
    <property type="component" value="Unassembled WGS sequence"/>
</dbReference>